<organism evidence="1">
    <name type="scientific">marine metagenome</name>
    <dbReference type="NCBI Taxonomy" id="408172"/>
    <lineage>
        <taxon>unclassified sequences</taxon>
        <taxon>metagenomes</taxon>
        <taxon>ecological metagenomes</taxon>
    </lineage>
</organism>
<protein>
    <submittedName>
        <fullName evidence="1">Uncharacterized protein</fullName>
    </submittedName>
</protein>
<name>A0A382V672_9ZZZZ</name>
<gene>
    <name evidence="1" type="ORF">METZ01_LOCUS394252</name>
</gene>
<feature type="non-terminal residue" evidence="1">
    <location>
        <position position="147"/>
    </location>
</feature>
<sequence length="147" mass="16716">MKHLLTLIVSLLVVLNGWAEDENQFIFESEPPVDCLEDFKEGAEGGGYAYDDYCVYKSKVRNIITIDIRVKEGENQTVFNIPDSKIRYAGVITQVYYNQGPFGKSQWFLLPYRRGIVLHTGSITLPINEWVNDGLTVGAWIRVVILT</sequence>
<dbReference type="EMBL" id="UINC01149122">
    <property type="protein sequence ID" value="SVD41398.1"/>
    <property type="molecule type" value="Genomic_DNA"/>
</dbReference>
<proteinExistence type="predicted"/>
<reference evidence="1" key="1">
    <citation type="submission" date="2018-05" db="EMBL/GenBank/DDBJ databases">
        <authorList>
            <person name="Lanie J.A."/>
            <person name="Ng W.-L."/>
            <person name="Kazmierczak K.M."/>
            <person name="Andrzejewski T.M."/>
            <person name="Davidsen T.M."/>
            <person name="Wayne K.J."/>
            <person name="Tettelin H."/>
            <person name="Glass J.I."/>
            <person name="Rusch D."/>
            <person name="Podicherti R."/>
            <person name="Tsui H.-C.T."/>
            <person name="Winkler M.E."/>
        </authorList>
    </citation>
    <scope>NUCLEOTIDE SEQUENCE</scope>
</reference>
<evidence type="ECO:0000313" key="1">
    <source>
        <dbReference type="EMBL" id="SVD41398.1"/>
    </source>
</evidence>
<dbReference type="AlphaFoldDB" id="A0A382V672"/>
<accession>A0A382V672</accession>